<reference evidence="1 2" key="3">
    <citation type="journal article" date="2022" name="Microbiol. Spectr.">
        <title>Folding features and dynamics of 3D genome architecture in plant fungal pathogens.</title>
        <authorList>
            <person name="Xia C."/>
        </authorList>
    </citation>
    <scope>NUCLEOTIDE SEQUENCE [LARGE SCALE GENOMIC DNA]</scope>
    <source>
        <strain evidence="1 2">93-210</strain>
    </source>
</reference>
<organism evidence="1 2">
    <name type="scientific">Puccinia striiformis f. sp. tritici</name>
    <dbReference type="NCBI Taxonomy" id="168172"/>
    <lineage>
        <taxon>Eukaryota</taxon>
        <taxon>Fungi</taxon>
        <taxon>Dikarya</taxon>
        <taxon>Basidiomycota</taxon>
        <taxon>Pucciniomycotina</taxon>
        <taxon>Pucciniomycetes</taxon>
        <taxon>Pucciniales</taxon>
        <taxon>Pucciniaceae</taxon>
        <taxon>Puccinia</taxon>
    </lineage>
</organism>
<evidence type="ECO:0000313" key="1">
    <source>
        <dbReference type="EMBL" id="KAI7951542.1"/>
    </source>
</evidence>
<comment type="caution">
    <text evidence="1">The sequence shown here is derived from an EMBL/GenBank/DDBJ whole genome shotgun (WGS) entry which is preliminary data.</text>
</comment>
<keyword evidence="2" id="KW-1185">Reference proteome</keyword>
<reference evidence="2" key="2">
    <citation type="journal article" date="2018" name="Mol. Plant Microbe Interact.">
        <title>Genome sequence resources for the wheat stripe rust pathogen (Puccinia striiformis f. sp. tritici) and the barley stripe rust pathogen (Puccinia striiformis f. sp. hordei).</title>
        <authorList>
            <person name="Xia C."/>
            <person name="Wang M."/>
            <person name="Yin C."/>
            <person name="Cornejo O.E."/>
            <person name="Hulbert S.H."/>
            <person name="Chen X."/>
        </authorList>
    </citation>
    <scope>NUCLEOTIDE SEQUENCE [LARGE SCALE GENOMIC DNA]</scope>
    <source>
        <strain evidence="2">93-210</strain>
    </source>
</reference>
<gene>
    <name evidence="1" type="ORF">MJO28_007226</name>
</gene>
<sequence length="265" mass="30513">MTNKLDQVCTLLRGLNLTPKRFMIALSEEDDNNAAVSQHYCRTERGWDSTERLILCFKTRHRYALLGFICPDQDFDGFLLDRPLRLCVHKSHKVAWLQEALTTTCPLWRMDFFQRQRRWLGTKNPVKECSDEDEKTNSSNKLADLDGSVLKRSRNPAVRRTNWVQTLCYPLELLKLKSGAQVVHQSHKNKISLVLLNNFCHMAKSECMGESPPSGLAPQAIADCYLAGMCKLQHEFTKNGLARFWPYCPGIKAMEEADRMTKEQM</sequence>
<reference evidence="2" key="1">
    <citation type="journal article" date="2018" name="BMC Genomics">
        <title>Genomic insights into host adaptation between the wheat stripe rust pathogen (Puccinia striiformis f. sp. tritici) and the barley stripe rust pathogen (Puccinia striiformis f. sp. hordei).</title>
        <authorList>
            <person name="Xia C."/>
            <person name="Wang M."/>
            <person name="Yin C."/>
            <person name="Cornejo O.E."/>
            <person name="Hulbert S.H."/>
            <person name="Chen X."/>
        </authorList>
    </citation>
    <scope>NUCLEOTIDE SEQUENCE [LARGE SCALE GENOMIC DNA]</scope>
    <source>
        <strain evidence="2">93-210</strain>
    </source>
</reference>
<dbReference type="Proteomes" id="UP001060170">
    <property type="component" value="Chromosome 7"/>
</dbReference>
<evidence type="ECO:0000313" key="2">
    <source>
        <dbReference type="Proteomes" id="UP001060170"/>
    </source>
</evidence>
<protein>
    <submittedName>
        <fullName evidence="1">Uncharacterized protein</fullName>
    </submittedName>
</protein>
<accession>A0ACC0EDE1</accession>
<dbReference type="EMBL" id="CM045871">
    <property type="protein sequence ID" value="KAI7951542.1"/>
    <property type="molecule type" value="Genomic_DNA"/>
</dbReference>
<name>A0ACC0EDE1_9BASI</name>
<proteinExistence type="predicted"/>